<dbReference type="InterPro" id="IPR001623">
    <property type="entry name" value="DnaJ_domain"/>
</dbReference>
<dbReference type="RefSeq" id="WP_138003125.1">
    <property type="nucleotide sequence ID" value="NZ_QGQD01000067.1"/>
</dbReference>
<organism evidence="3 4">
    <name type="scientific">Robinsoniella peoriensis</name>
    <dbReference type="NCBI Taxonomy" id="180332"/>
    <lineage>
        <taxon>Bacteria</taxon>
        <taxon>Bacillati</taxon>
        <taxon>Bacillota</taxon>
        <taxon>Clostridia</taxon>
        <taxon>Lachnospirales</taxon>
        <taxon>Lachnospiraceae</taxon>
        <taxon>Robinsoniella</taxon>
    </lineage>
</organism>
<keyword evidence="4" id="KW-1185">Reference proteome</keyword>
<name>A0A4U8Q5C9_9FIRM</name>
<dbReference type="STRING" id="180332.GCA_000797495_05283"/>
<dbReference type="GO" id="GO:0006260">
    <property type="term" value="P:DNA replication"/>
    <property type="evidence" value="ECO:0007669"/>
    <property type="project" value="UniProtKB-KW"/>
</dbReference>
<proteinExistence type="predicted"/>
<comment type="caution">
    <text evidence="3">The sequence shown here is derived from an EMBL/GenBank/DDBJ whole genome shotgun (WGS) entry which is preliminary data.</text>
</comment>
<dbReference type="AlphaFoldDB" id="A0A4U8Q5C9"/>
<evidence type="ECO:0000313" key="4">
    <source>
        <dbReference type="Proteomes" id="UP000306509"/>
    </source>
</evidence>
<keyword evidence="1" id="KW-0235">DNA replication</keyword>
<dbReference type="EMBL" id="QGQD01000067">
    <property type="protein sequence ID" value="TLC99648.1"/>
    <property type="molecule type" value="Genomic_DNA"/>
</dbReference>
<evidence type="ECO:0000313" key="3">
    <source>
        <dbReference type="EMBL" id="TLC99648.1"/>
    </source>
</evidence>
<evidence type="ECO:0000259" key="2">
    <source>
        <dbReference type="PROSITE" id="PS50076"/>
    </source>
</evidence>
<dbReference type="Gene3D" id="1.10.287.110">
    <property type="entry name" value="DnaJ domain"/>
    <property type="match status" value="1"/>
</dbReference>
<feature type="domain" description="J" evidence="2">
    <location>
        <begin position="1"/>
        <end position="73"/>
    </location>
</feature>
<sequence length="165" mass="19427">MTSYFDRITTLQELRSQYKALLKKYHPDNADGSLEVTKVINLEYEKLFQQLKNAHTATGKTTAYSEMQYDFSEDEKLREVLNKVVTLAGLNIEIIGNWIWLDGLTYPHRKYLGEIGFKWAGEKKKWYFHTETFRKKSRKKLSLDDIRQYYGSTSVRQETSPLLQA</sequence>
<dbReference type="InterPro" id="IPR036869">
    <property type="entry name" value="J_dom_sf"/>
</dbReference>
<dbReference type="Proteomes" id="UP000306509">
    <property type="component" value="Unassembled WGS sequence"/>
</dbReference>
<accession>A0A4U8Q5C9</accession>
<dbReference type="SUPFAM" id="SSF46565">
    <property type="entry name" value="Chaperone J-domain"/>
    <property type="match status" value="1"/>
</dbReference>
<evidence type="ECO:0000256" key="1">
    <source>
        <dbReference type="ARBA" id="ARBA00022705"/>
    </source>
</evidence>
<dbReference type="PROSITE" id="PS50076">
    <property type="entry name" value="DNAJ_2"/>
    <property type="match status" value="1"/>
</dbReference>
<gene>
    <name evidence="3" type="ORF">DSM106044_03440</name>
</gene>
<reference evidence="3 4" key="1">
    <citation type="journal article" date="2019" name="Anaerobe">
        <title>Detection of Robinsoniella peoriensis in multiple bone samples of a trauma patient.</title>
        <authorList>
            <person name="Schrottner P."/>
            <person name="Hartwich K."/>
            <person name="Bunk B."/>
            <person name="Schober I."/>
            <person name="Helbig S."/>
            <person name="Rudolph W.W."/>
            <person name="Gunzer F."/>
        </authorList>
    </citation>
    <scope>NUCLEOTIDE SEQUENCE [LARGE SCALE GENOMIC DNA]</scope>
    <source>
        <strain evidence="3 4">DSM 106044</strain>
    </source>
</reference>
<protein>
    <recommendedName>
        <fullName evidence="2">J domain-containing protein</fullName>
    </recommendedName>
</protein>